<name>A0A374NW70_9FIRM</name>
<feature type="transmembrane region" description="Helical" evidence="1">
    <location>
        <begin position="205"/>
        <end position="225"/>
    </location>
</feature>
<protein>
    <submittedName>
        <fullName evidence="2">DUF5058 family protein</fullName>
    </submittedName>
</protein>
<gene>
    <name evidence="2" type="ORF">DXD79_33015</name>
</gene>
<feature type="transmembrane region" description="Helical" evidence="1">
    <location>
        <begin position="172"/>
        <end position="193"/>
    </location>
</feature>
<sequence>MFLYRRRDNYMSDYFMVANGFVVFLLCFIVIAFVMFQAVLFMRKAWRQGLALGMSREIMWKTIRSSGIFSIIPSLPILIVLVVLMPNLGRFFPWLRLSVIGSGPYENMAANITAQSFGLTSIADQGFTLEMFVSAMWVMTIGVVWGPLYTALGSKYIQKGMNVIKGKQAGNYNDIFAVMFISMLCIFAGTYFASPFKMGETGVIGVVPLLVLVTSALFIWLMDYLVAKTKIKALQEFSFPICLIVGMASAILYTSFLS</sequence>
<evidence type="ECO:0000313" key="2">
    <source>
        <dbReference type="EMBL" id="RGI94934.1"/>
    </source>
</evidence>
<organism evidence="2 3">
    <name type="scientific">Hungatella hathewayi</name>
    <dbReference type="NCBI Taxonomy" id="154046"/>
    <lineage>
        <taxon>Bacteria</taxon>
        <taxon>Bacillati</taxon>
        <taxon>Bacillota</taxon>
        <taxon>Clostridia</taxon>
        <taxon>Lachnospirales</taxon>
        <taxon>Lachnospiraceae</taxon>
        <taxon>Hungatella</taxon>
    </lineage>
</organism>
<keyword evidence="1" id="KW-0472">Membrane</keyword>
<evidence type="ECO:0000256" key="1">
    <source>
        <dbReference type="SAM" id="Phobius"/>
    </source>
</evidence>
<evidence type="ECO:0000313" key="3">
    <source>
        <dbReference type="Proteomes" id="UP000263014"/>
    </source>
</evidence>
<feature type="transmembrane region" description="Helical" evidence="1">
    <location>
        <begin position="63"/>
        <end position="85"/>
    </location>
</feature>
<dbReference type="EMBL" id="QSON01000037">
    <property type="protein sequence ID" value="RGI94934.1"/>
    <property type="molecule type" value="Genomic_DNA"/>
</dbReference>
<keyword evidence="1" id="KW-1133">Transmembrane helix</keyword>
<dbReference type="Pfam" id="PF16481">
    <property type="entry name" value="DUF5058"/>
    <property type="match status" value="1"/>
</dbReference>
<dbReference type="AlphaFoldDB" id="A0A374NW70"/>
<dbReference type="InterPro" id="IPR032479">
    <property type="entry name" value="DUF5058"/>
</dbReference>
<keyword evidence="1" id="KW-0812">Transmembrane</keyword>
<dbReference type="Proteomes" id="UP000263014">
    <property type="component" value="Unassembled WGS sequence"/>
</dbReference>
<comment type="caution">
    <text evidence="2">The sequence shown here is derived from an EMBL/GenBank/DDBJ whole genome shotgun (WGS) entry which is preliminary data.</text>
</comment>
<feature type="transmembrane region" description="Helical" evidence="1">
    <location>
        <begin position="131"/>
        <end position="152"/>
    </location>
</feature>
<reference evidence="2 3" key="1">
    <citation type="submission" date="2018-08" db="EMBL/GenBank/DDBJ databases">
        <title>A genome reference for cultivated species of the human gut microbiota.</title>
        <authorList>
            <person name="Zou Y."/>
            <person name="Xue W."/>
            <person name="Luo G."/>
        </authorList>
    </citation>
    <scope>NUCLEOTIDE SEQUENCE [LARGE SCALE GENOMIC DNA]</scope>
    <source>
        <strain evidence="2 3">TM09-12</strain>
    </source>
</reference>
<accession>A0A374NW70</accession>
<feature type="transmembrane region" description="Helical" evidence="1">
    <location>
        <begin position="20"/>
        <end position="42"/>
    </location>
</feature>
<feature type="transmembrane region" description="Helical" evidence="1">
    <location>
        <begin position="237"/>
        <end position="256"/>
    </location>
</feature>
<proteinExistence type="predicted"/>